<gene>
    <name evidence="3" type="ORF">NCTC10526_01888</name>
</gene>
<name>A0A379LN53_9GAMM</name>
<dbReference type="RefSeq" id="WP_028857884.1">
    <property type="nucleotide sequence ID" value="NZ_CAJHAQ010000001.1"/>
</dbReference>
<reference evidence="3 4" key="1">
    <citation type="submission" date="2018-06" db="EMBL/GenBank/DDBJ databases">
        <authorList>
            <consortium name="Pathogen Informatics"/>
            <person name="Doyle S."/>
        </authorList>
    </citation>
    <scope>NUCLEOTIDE SEQUENCE [LARGE SCALE GENOMIC DNA]</scope>
    <source>
        <strain evidence="3 4">NCTC10526</strain>
    </source>
</reference>
<protein>
    <submittedName>
        <fullName evidence="3">Outer membrane lipoprotein</fullName>
    </submittedName>
</protein>
<sequence length="291" mass="31244">MAGSWLSGNKSMKRITLSVALSVGLLSGCVSLQAIKSPEESFGVAATDRTLAQRILDKSIENTAKINISRISPTFSETSSVSVYSFYSTVLITGEVPDEEAKKQVEAVVSSMPDIKKLYNKLTVANIKGASYTVHDTYISSKINAKILANNAIKGSQVKVVTDDGIVYVMGKLTPSQREHLINIINSTVGIKELVLLTDLIDNNGAIINEDDIIQETNLEPPAPRYIEQPVEGVTVVDQSYVDQQGAISDYQPQPATAVAPNEGGNDLNNQSAPVTPAQNSGNIYPSPYVD</sequence>
<evidence type="ECO:0000313" key="4">
    <source>
        <dbReference type="Proteomes" id="UP000254123"/>
    </source>
</evidence>
<feature type="region of interest" description="Disordered" evidence="1">
    <location>
        <begin position="250"/>
        <end position="291"/>
    </location>
</feature>
<dbReference type="PANTHER" id="PTHR34606:SF15">
    <property type="entry name" value="BON DOMAIN-CONTAINING PROTEIN"/>
    <property type="match status" value="1"/>
</dbReference>
<dbReference type="PROSITE" id="PS50914">
    <property type="entry name" value="BON"/>
    <property type="match status" value="1"/>
</dbReference>
<dbReference type="EMBL" id="UGVC01000001">
    <property type="protein sequence ID" value="SUD91525.1"/>
    <property type="molecule type" value="Genomic_DNA"/>
</dbReference>
<proteinExistence type="predicted"/>
<dbReference type="InterPro" id="IPR051686">
    <property type="entry name" value="Lipoprotein_DolP"/>
</dbReference>
<accession>A0A379LN53</accession>
<keyword evidence="4" id="KW-1185">Reference proteome</keyword>
<keyword evidence="3" id="KW-0449">Lipoprotein</keyword>
<dbReference type="InterPro" id="IPR007055">
    <property type="entry name" value="BON_dom"/>
</dbReference>
<evidence type="ECO:0000256" key="1">
    <source>
        <dbReference type="SAM" id="MobiDB-lite"/>
    </source>
</evidence>
<evidence type="ECO:0000313" key="3">
    <source>
        <dbReference type="EMBL" id="SUD91525.1"/>
    </source>
</evidence>
<dbReference type="PANTHER" id="PTHR34606">
    <property type="entry name" value="BON DOMAIN-CONTAINING PROTEIN"/>
    <property type="match status" value="1"/>
</dbReference>
<feature type="compositionally biased region" description="Polar residues" evidence="1">
    <location>
        <begin position="267"/>
        <end position="284"/>
    </location>
</feature>
<feature type="domain" description="BON" evidence="2">
    <location>
        <begin position="56"/>
        <end position="126"/>
    </location>
</feature>
<dbReference type="STRING" id="1123034.GCA_000685805_00199"/>
<dbReference type="Pfam" id="PF04972">
    <property type="entry name" value="BON"/>
    <property type="match status" value="2"/>
</dbReference>
<dbReference type="Proteomes" id="UP000254123">
    <property type="component" value="Unassembled WGS sequence"/>
</dbReference>
<dbReference type="AlphaFoldDB" id="A0A379LN53"/>
<organism evidence="3 4">
    <name type="scientific">Psychrobacter phenylpyruvicus</name>
    <dbReference type="NCBI Taxonomy" id="29432"/>
    <lineage>
        <taxon>Bacteria</taxon>
        <taxon>Pseudomonadati</taxon>
        <taxon>Pseudomonadota</taxon>
        <taxon>Gammaproteobacteria</taxon>
        <taxon>Moraxellales</taxon>
        <taxon>Moraxellaceae</taxon>
        <taxon>Psychrobacter</taxon>
    </lineage>
</organism>
<evidence type="ECO:0000259" key="2">
    <source>
        <dbReference type="PROSITE" id="PS50914"/>
    </source>
</evidence>